<dbReference type="InterPro" id="IPR001841">
    <property type="entry name" value="Znf_RING"/>
</dbReference>
<dbReference type="SMART" id="SM00184">
    <property type="entry name" value="RING"/>
    <property type="match status" value="1"/>
</dbReference>
<dbReference type="SMART" id="SM00487">
    <property type="entry name" value="DEXDc"/>
    <property type="match status" value="1"/>
</dbReference>
<dbReference type="Proteomes" id="UP001165065">
    <property type="component" value="Unassembled WGS sequence"/>
</dbReference>
<dbReference type="Gene3D" id="3.30.40.10">
    <property type="entry name" value="Zinc/RING finger domain, C3HC4 (zinc finger)"/>
    <property type="match status" value="1"/>
</dbReference>
<gene>
    <name evidence="14" type="ORF">TrCOL_g13562</name>
</gene>
<evidence type="ECO:0000256" key="7">
    <source>
        <dbReference type="ARBA" id="ARBA00022840"/>
    </source>
</evidence>
<dbReference type="GO" id="GO:0005634">
    <property type="term" value="C:nucleus"/>
    <property type="evidence" value="ECO:0007669"/>
    <property type="project" value="TreeGrafter"/>
</dbReference>
<evidence type="ECO:0000256" key="3">
    <source>
        <dbReference type="ARBA" id="ARBA00022771"/>
    </source>
</evidence>
<feature type="region of interest" description="Disordered" evidence="10">
    <location>
        <begin position="1374"/>
        <end position="1418"/>
    </location>
</feature>
<dbReference type="InterPro" id="IPR017907">
    <property type="entry name" value="Znf_RING_CS"/>
</dbReference>
<evidence type="ECO:0000259" key="11">
    <source>
        <dbReference type="PROSITE" id="PS50089"/>
    </source>
</evidence>
<reference evidence="15" key="1">
    <citation type="journal article" date="2023" name="Commun. Biol.">
        <title>Genome analysis of Parmales, the sister group of diatoms, reveals the evolutionary specialization of diatoms from phago-mixotrophs to photoautotrophs.</title>
        <authorList>
            <person name="Ban H."/>
            <person name="Sato S."/>
            <person name="Yoshikawa S."/>
            <person name="Yamada K."/>
            <person name="Nakamura Y."/>
            <person name="Ichinomiya M."/>
            <person name="Sato N."/>
            <person name="Blanc-Mathieu R."/>
            <person name="Endo H."/>
            <person name="Kuwata A."/>
            <person name="Ogata H."/>
        </authorList>
    </citation>
    <scope>NUCLEOTIDE SEQUENCE [LARGE SCALE GENOMIC DNA]</scope>
</reference>
<evidence type="ECO:0000259" key="13">
    <source>
        <dbReference type="PROSITE" id="PS51194"/>
    </source>
</evidence>
<evidence type="ECO:0000256" key="10">
    <source>
        <dbReference type="SAM" id="MobiDB-lite"/>
    </source>
</evidence>
<feature type="coiled-coil region" evidence="9">
    <location>
        <begin position="924"/>
        <end position="975"/>
    </location>
</feature>
<dbReference type="GO" id="GO:0004386">
    <property type="term" value="F:helicase activity"/>
    <property type="evidence" value="ECO:0007669"/>
    <property type="project" value="UniProtKB-KW"/>
</dbReference>
<proteinExistence type="predicted"/>
<dbReference type="InterPro" id="IPR013083">
    <property type="entry name" value="Znf_RING/FYVE/PHD"/>
</dbReference>
<dbReference type="EMBL" id="BRYA01000525">
    <property type="protein sequence ID" value="GMI20988.1"/>
    <property type="molecule type" value="Genomic_DNA"/>
</dbReference>
<feature type="compositionally biased region" description="Acidic residues" evidence="10">
    <location>
        <begin position="1377"/>
        <end position="1402"/>
    </location>
</feature>
<dbReference type="InterPro" id="IPR027417">
    <property type="entry name" value="P-loop_NTPase"/>
</dbReference>
<keyword evidence="4" id="KW-0378">Hydrolase</keyword>
<organism evidence="14 15">
    <name type="scientific">Triparma columacea</name>
    <dbReference type="NCBI Taxonomy" id="722753"/>
    <lineage>
        <taxon>Eukaryota</taxon>
        <taxon>Sar</taxon>
        <taxon>Stramenopiles</taxon>
        <taxon>Ochrophyta</taxon>
        <taxon>Bolidophyceae</taxon>
        <taxon>Parmales</taxon>
        <taxon>Triparmaceae</taxon>
        <taxon>Triparma</taxon>
    </lineage>
</organism>
<dbReference type="PANTHER" id="PTHR45626">
    <property type="entry name" value="TRANSCRIPTION TERMINATION FACTOR 2-RELATED"/>
    <property type="match status" value="1"/>
</dbReference>
<dbReference type="GO" id="GO:0008270">
    <property type="term" value="F:zinc ion binding"/>
    <property type="evidence" value="ECO:0007669"/>
    <property type="project" value="UniProtKB-KW"/>
</dbReference>
<dbReference type="InterPro" id="IPR049730">
    <property type="entry name" value="SNF2/RAD54-like_C"/>
</dbReference>
<dbReference type="Pfam" id="PF00176">
    <property type="entry name" value="SNF2-rel_dom"/>
    <property type="match status" value="1"/>
</dbReference>
<keyword evidence="3 8" id="KW-0863">Zinc-finger</keyword>
<keyword evidence="2" id="KW-0547">Nucleotide-binding</keyword>
<comment type="caution">
    <text evidence="14">The sequence shown here is derived from an EMBL/GenBank/DDBJ whole genome shotgun (WGS) entry which is preliminary data.</text>
</comment>
<dbReference type="InterPro" id="IPR038718">
    <property type="entry name" value="SNF2-like_sf"/>
</dbReference>
<dbReference type="CDD" id="cd18008">
    <property type="entry name" value="DEXDc_SHPRH-like"/>
    <property type="match status" value="1"/>
</dbReference>
<dbReference type="GO" id="GO:0008094">
    <property type="term" value="F:ATP-dependent activity, acting on DNA"/>
    <property type="evidence" value="ECO:0007669"/>
    <property type="project" value="TreeGrafter"/>
</dbReference>
<dbReference type="GO" id="GO:0016787">
    <property type="term" value="F:hydrolase activity"/>
    <property type="evidence" value="ECO:0007669"/>
    <property type="project" value="UniProtKB-KW"/>
</dbReference>
<dbReference type="SUPFAM" id="SSF57850">
    <property type="entry name" value="RING/U-box"/>
    <property type="match status" value="1"/>
</dbReference>
<feature type="compositionally biased region" description="Basic and acidic residues" evidence="10">
    <location>
        <begin position="1869"/>
        <end position="1881"/>
    </location>
</feature>
<dbReference type="InterPro" id="IPR001650">
    <property type="entry name" value="Helicase_C-like"/>
</dbReference>
<keyword evidence="5" id="KW-0347">Helicase</keyword>
<feature type="region of interest" description="Disordered" evidence="10">
    <location>
        <begin position="44"/>
        <end position="64"/>
    </location>
</feature>
<dbReference type="GO" id="GO:0005524">
    <property type="term" value="F:ATP binding"/>
    <property type="evidence" value="ECO:0007669"/>
    <property type="project" value="UniProtKB-KW"/>
</dbReference>
<feature type="domain" description="RING-type" evidence="11">
    <location>
        <begin position="1533"/>
        <end position="1588"/>
    </location>
</feature>
<keyword evidence="9" id="KW-0175">Coiled coil</keyword>
<evidence type="ECO:0000256" key="9">
    <source>
        <dbReference type="SAM" id="Coils"/>
    </source>
</evidence>
<dbReference type="SUPFAM" id="SSF52540">
    <property type="entry name" value="P-loop containing nucleoside triphosphate hydrolases"/>
    <property type="match status" value="2"/>
</dbReference>
<evidence type="ECO:0000256" key="4">
    <source>
        <dbReference type="ARBA" id="ARBA00022801"/>
    </source>
</evidence>
<keyword evidence="1" id="KW-0479">Metal-binding</keyword>
<dbReference type="GO" id="GO:0006281">
    <property type="term" value="P:DNA repair"/>
    <property type="evidence" value="ECO:0007669"/>
    <property type="project" value="TreeGrafter"/>
</dbReference>
<evidence type="ECO:0000313" key="14">
    <source>
        <dbReference type="EMBL" id="GMI20988.1"/>
    </source>
</evidence>
<evidence type="ECO:0000256" key="1">
    <source>
        <dbReference type="ARBA" id="ARBA00022723"/>
    </source>
</evidence>
<evidence type="ECO:0000256" key="2">
    <source>
        <dbReference type="ARBA" id="ARBA00022741"/>
    </source>
</evidence>
<dbReference type="CDD" id="cd18793">
    <property type="entry name" value="SF2_C_SNF"/>
    <property type="match status" value="1"/>
</dbReference>
<dbReference type="OrthoDB" id="448448at2759"/>
<keyword evidence="7" id="KW-0067">ATP-binding</keyword>
<feature type="domain" description="Helicase ATP-binding" evidence="12">
    <location>
        <begin position="467"/>
        <end position="656"/>
    </location>
</feature>
<keyword evidence="15" id="KW-1185">Reference proteome</keyword>
<feature type="region of interest" description="Disordered" evidence="10">
    <location>
        <begin position="1869"/>
        <end position="1921"/>
    </location>
</feature>
<dbReference type="PROSITE" id="PS51192">
    <property type="entry name" value="HELICASE_ATP_BIND_1"/>
    <property type="match status" value="1"/>
</dbReference>
<evidence type="ECO:0000313" key="15">
    <source>
        <dbReference type="Proteomes" id="UP001165065"/>
    </source>
</evidence>
<evidence type="ECO:0000256" key="5">
    <source>
        <dbReference type="ARBA" id="ARBA00022806"/>
    </source>
</evidence>
<feature type="compositionally biased region" description="Low complexity" evidence="10">
    <location>
        <begin position="844"/>
        <end position="856"/>
    </location>
</feature>
<feature type="domain" description="Helicase C-terminal" evidence="13">
    <location>
        <begin position="1713"/>
        <end position="1884"/>
    </location>
</feature>
<feature type="compositionally biased region" description="Basic and acidic residues" evidence="10">
    <location>
        <begin position="1403"/>
        <end position="1415"/>
    </location>
</feature>
<evidence type="ECO:0000256" key="6">
    <source>
        <dbReference type="ARBA" id="ARBA00022833"/>
    </source>
</evidence>
<evidence type="ECO:0000256" key="8">
    <source>
        <dbReference type="PROSITE-ProRule" id="PRU00175"/>
    </source>
</evidence>
<name>A0A9W7L2B5_9STRA</name>
<sequence>MSDSVRIHWVTAGFDANFPISSLQKGVIRKVTKKAASSIFEFGSGDKRGSAPTSTKASRSPKKVSKKVSKNALVSFPPTLSASSGLKQKIKLSRADTVIYSTKTAALYAANRRWPWNAQRLLGVTTIRLSTKGKLSESAVYKLVGQRQPGNSDNGKNLTRSAEVKYKVQPGMPSKSELKKQARESGLSEAAITKAWEVVRGDNNGRAYDEAFNRSNGEYYNKDHCSLSDLLRLLNTNKVSDVNFDKKVFDGIVEIDLSALSVLKSLLDLADVSSATYGTPIIATTPSLDPSSIEHIGKTTHFNIDVGVYNSRIAFEFLLSSNIVTVFASFNSNSVKITKPLQSIKEPARPTFQPDACTQIIHPGDDDYFGSVSDAEVVEEVSAFSTKGVMKMMENQGCDLGSWERYKGLVEPNLRLTLMRHQMEGVSWMLDQESLTDFGINSLFWEEREFLDGGKFYFSPKLGQMRLQPPQYMTGGVLADEMGLGKTIQTVALILATLDEAKEEAKKSKDRSRTHATLIIVPPTLAKQWATEIRKCTDSLSTFLLDPKVVQEELRRERNGAKRVKILDNISLKFKSSDVVITTYGSMKILEVKQIITNTNWDRCCLDEMQEIRSATSEIAKQCEGLQCDRRWMISGTPLFEGIHDLKGELNFLRLEPFSANSEDGFWKFLVQNHYDAKTNVFIETMRYLNGIVLRRSKGMTFLDGTPILGLPQKIVSYVAVAQTHSERALYNWLEYMVADALKDKISTVSEDENYGEQVDERKRVAARQQTMSLVRLLRDLTLSPVLISGGLGIKTDALKRIQQLCMAFNKNYAGWKQGRAAVGGRAELTPNEALNYISHMRSSADSSGTAGGATARNRAVDDPHCQLTSNQFDLLDNEGQVRVAQRKQAQAWWWFALENITTGQFGGLEEEIREKVGVRTLSLWDARAARKEKDEEIKELKSKVSTATKDLKLLEKAKEKIEKKKKKKTKADLSEHETYDDQCKVIRGLLGGLLGEISDLLLDVEKNVLKRSFAPHIIESDSLFLSPRLKMLDDYLNRGWRTTEFSIRLMLVAHADWHWLRSSTLEFVNVPLTVTPNELADSLYAASLRTPQAIKDHEGSSATVAKAKAEMDAKMGDYESYRMYLHDHFGDGEKSLGVWDSSGNKKYWDSKSKKTLKKKLEVKNKAVTAHAKAVDILSKRVKDIARAKEWDQLVAVKPRIVLKETSSQVRRGYAIFECARGDSQLMFWLQTKLTALVNLTSDRKINHGVKVVTASPPPIISKKIKDAEADVQELQTLVGVGAADESRLILAKSKMSIAKGGLRLKLSTDGIPNYPYPTPQDDGNIWLIKSCACVFQKNTNANRYKVNKGKTNVAVKKTDSGVAYYRGTVMKVHYGDEEDNDEDKEGDEDEDDESEDEDKEDDKEYANKEDDGKENKKKKGVRVSDIRFIDLELPSGEILANVPISFTSLSEVGFMIRTTSTNASTYFEHLHKSLVKENDKILTNRSLIHSFKERIEVLRKSIRSSSETKALDQSTTATLIELAAGRPSGSQCSICICPIGETNTTEEGEEPLPAIAMLACGHFLCRECLDSYISKRGGQAIICPECRAPFDKRQDVKLISVDIRVDEMDVEDEDERELIEEYKEIAKSFSGEGPARFQWTPSMTDKLIALAEPPKAASISKEHIEPYPAIDGKKCLQFLRAASGISGLPAQKRSTVEPAILERIADGKPGSKTRRLLADLEETKGDFVVIFTQSQEYISHLSWVFEQSGISYKSLFVGQNTDVSAQAVTDWKEVDPISGKPIFPVLLIQAGAAASGLTLIEAARIFILEPFMKEEEELQAHARCHRYGQKRPVHITTYFTPASVESRMLGLRADVMQLEKERTRRIMQAEEENELRRALEDSDEDGDDDDDDSDDDDDDYGVNMGEAEGDGEHEDGSAADKAKLEARKALYIAGVVNTI</sequence>
<dbReference type="PROSITE" id="PS50089">
    <property type="entry name" value="ZF_RING_2"/>
    <property type="match status" value="1"/>
</dbReference>
<dbReference type="Gene3D" id="3.40.50.10810">
    <property type="entry name" value="Tandem AAA-ATPase domain"/>
    <property type="match status" value="1"/>
</dbReference>
<accession>A0A9W7L2B5</accession>
<evidence type="ECO:0000259" key="12">
    <source>
        <dbReference type="PROSITE" id="PS51192"/>
    </source>
</evidence>
<feature type="compositionally biased region" description="Acidic residues" evidence="10">
    <location>
        <begin position="1882"/>
        <end position="1901"/>
    </location>
</feature>
<feature type="region of interest" description="Disordered" evidence="10">
    <location>
        <begin position="844"/>
        <end position="863"/>
    </location>
</feature>
<dbReference type="PANTHER" id="PTHR45626:SF14">
    <property type="entry name" value="ATP-DEPENDENT DNA HELICASE (EUROFUNG)"/>
    <property type="match status" value="1"/>
</dbReference>
<dbReference type="Pfam" id="PF00271">
    <property type="entry name" value="Helicase_C"/>
    <property type="match status" value="1"/>
</dbReference>
<dbReference type="PROSITE" id="PS51194">
    <property type="entry name" value="HELICASE_CTER"/>
    <property type="match status" value="1"/>
</dbReference>
<dbReference type="Gene3D" id="3.40.50.300">
    <property type="entry name" value="P-loop containing nucleotide triphosphate hydrolases"/>
    <property type="match status" value="1"/>
</dbReference>
<dbReference type="InterPro" id="IPR050628">
    <property type="entry name" value="SNF2_RAD54_helicase_TF"/>
</dbReference>
<dbReference type="InterPro" id="IPR014001">
    <property type="entry name" value="Helicase_ATP-bd"/>
</dbReference>
<dbReference type="PROSITE" id="PS00518">
    <property type="entry name" value="ZF_RING_1"/>
    <property type="match status" value="1"/>
</dbReference>
<dbReference type="InterPro" id="IPR000330">
    <property type="entry name" value="SNF2_N"/>
</dbReference>
<keyword evidence="6" id="KW-0862">Zinc</keyword>
<protein>
    <submittedName>
        <fullName evidence="14">Uncharacterized protein</fullName>
    </submittedName>
</protein>